<dbReference type="Pfam" id="PF17210">
    <property type="entry name" value="SdrD_B"/>
    <property type="match status" value="1"/>
</dbReference>
<dbReference type="InterPro" id="IPR033764">
    <property type="entry name" value="Sdr_B"/>
</dbReference>
<keyword evidence="2" id="KW-0964">Secreted</keyword>
<dbReference type="InterPro" id="IPR014755">
    <property type="entry name" value="Cu-Rt/internalin_Ig-like"/>
</dbReference>
<dbReference type="AlphaFoldDB" id="A0AAU7CFF1"/>
<evidence type="ECO:0000256" key="3">
    <source>
        <dbReference type="ARBA" id="ARBA00022729"/>
    </source>
</evidence>
<dbReference type="EMBL" id="CP155447">
    <property type="protein sequence ID" value="XBH04178.1"/>
    <property type="molecule type" value="Genomic_DNA"/>
</dbReference>
<evidence type="ECO:0000313" key="5">
    <source>
        <dbReference type="EMBL" id="XBH04178.1"/>
    </source>
</evidence>
<dbReference type="SUPFAM" id="SSF117074">
    <property type="entry name" value="Hypothetical protein PA1324"/>
    <property type="match status" value="1"/>
</dbReference>
<organism evidence="5">
    <name type="scientific">Singulisphaera sp. Ch08</name>
    <dbReference type="NCBI Taxonomy" id="3120278"/>
    <lineage>
        <taxon>Bacteria</taxon>
        <taxon>Pseudomonadati</taxon>
        <taxon>Planctomycetota</taxon>
        <taxon>Planctomycetia</taxon>
        <taxon>Isosphaerales</taxon>
        <taxon>Isosphaeraceae</taxon>
        <taxon>Singulisphaera</taxon>
    </lineage>
</organism>
<dbReference type="NCBIfam" id="NF033208">
    <property type="entry name" value="choice_anch_E"/>
    <property type="match status" value="1"/>
</dbReference>
<proteinExistence type="predicted"/>
<protein>
    <submittedName>
        <fullName evidence="5">Choice-of-anchor E domain-containing protein</fullName>
    </submittedName>
</protein>
<evidence type="ECO:0000256" key="2">
    <source>
        <dbReference type="ARBA" id="ARBA00022525"/>
    </source>
</evidence>
<keyword evidence="3" id="KW-0732">Signal</keyword>
<evidence type="ECO:0000256" key="1">
    <source>
        <dbReference type="ARBA" id="ARBA00004613"/>
    </source>
</evidence>
<dbReference type="InterPro" id="IPR013783">
    <property type="entry name" value="Ig-like_fold"/>
</dbReference>
<dbReference type="GO" id="GO:0005576">
    <property type="term" value="C:extracellular region"/>
    <property type="evidence" value="ECO:0007669"/>
    <property type="project" value="UniProtKB-SubCell"/>
</dbReference>
<dbReference type="Gene3D" id="2.60.40.10">
    <property type="entry name" value="Immunoglobulins"/>
    <property type="match status" value="1"/>
</dbReference>
<name>A0AAU7CFF1_9BACT</name>
<dbReference type="Gene3D" id="2.60.40.1220">
    <property type="match status" value="1"/>
</dbReference>
<dbReference type="RefSeq" id="WP_406696930.1">
    <property type="nucleotide sequence ID" value="NZ_CP155447.1"/>
</dbReference>
<evidence type="ECO:0000259" key="4">
    <source>
        <dbReference type="Pfam" id="PF17210"/>
    </source>
</evidence>
<gene>
    <name evidence="5" type="ORF">V5E97_38675</name>
</gene>
<sequence length="508" mass="53496">MSTFGGNSVGFLSRPILRESDRSRFTAGKKSRPAVEELDRLVLLSVGCPEISGFVYLDVNNTVALTNNGHLDPGEQPIAGAQVLLYDANNKLVASTTTDIFGAYSFDGLSNTDNPTVSTTPQVLSLGSTPTPFTDRSYTPTSFNLFDPSLGTLTSVSISSSATLNSSIVAENPAPIPIAITATLNGSYQINGLLEPIVNSGTTTAGPVLVQADDPLNPTANDLPFNLSVSNPSTTQVLTSPAALQFFTSGAGRTTISPTVSATADVLVTGTGVQFTNITRAQAATMIITYNYIPKVCIPNGQYTIVQNPNPDQLINGKTSQPPDSVYPAPPTGQLQMLQVTVNDVDLPHNDFAKLPPGFVGNEVCPTPGTIVRYGLHHQQTQLVLSFVGTVDPVRANNPANYSVTTANGQHIRINSATFNPVTNTVTLIPARHLNVHHRYDLSVSLPCNTGCGDTVVVAFGGRKSLGGFQNHRGQFVPVVNGVLPRGGQGARVLAHARAQARAARGRG</sequence>
<reference evidence="5" key="1">
    <citation type="submission" date="2024-05" db="EMBL/GenBank/DDBJ databases">
        <title>Planctomycetes of the genus Singulisphaera possess chitinolytic capabilities.</title>
        <authorList>
            <person name="Ivanova A."/>
        </authorList>
    </citation>
    <scope>NUCLEOTIDE SEQUENCE</scope>
    <source>
        <strain evidence="5">Ch08T</strain>
    </source>
</reference>
<accession>A0AAU7CFF1</accession>
<feature type="domain" description="SD-repeat containing protein B" evidence="4">
    <location>
        <begin position="54"/>
        <end position="117"/>
    </location>
</feature>
<comment type="subcellular location">
    <subcellularLocation>
        <location evidence="1">Secreted</location>
    </subcellularLocation>
</comment>